<name>A0A4P9Z1Y2_9FUNG</name>
<proteinExistence type="predicted"/>
<reference evidence="4" key="1">
    <citation type="journal article" date="2018" name="Nat. Microbiol.">
        <title>Leveraging single-cell genomics to expand the fungal tree of life.</title>
        <authorList>
            <person name="Ahrendt S.R."/>
            <person name="Quandt C.A."/>
            <person name="Ciobanu D."/>
            <person name="Clum A."/>
            <person name="Salamov A."/>
            <person name="Andreopoulos B."/>
            <person name="Cheng J.F."/>
            <person name="Woyke T."/>
            <person name="Pelin A."/>
            <person name="Henrissat B."/>
            <person name="Reynolds N.K."/>
            <person name="Benny G.L."/>
            <person name="Smith M.E."/>
            <person name="James T.Y."/>
            <person name="Grigoriev I.V."/>
        </authorList>
    </citation>
    <scope>NUCLEOTIDE SEQUENCE [LARGE SCALE GENOMIC DNA]</scope>
    <source>
        <strain evidence="4">Benny S71-1</strain>
    </source>
</reference>
<dbReference type="Gene3D" id="1.25.40.690">
    <property type="match status" value="1"/>
</dbReference>
<accession>A0A4P9Z1Y2</accession>
<gene>
    <name evidence="3" type="ORF">SYNPS1DRAFT_28832</name>
</gene>
<feature type="region of interest" description="Disordered" evidence="1">
    <location>
        <begin position="107"/>
        <end position="130"/>
    </location>
</feature>
<evidence type="ECO:0000256" key="1">
    <source>
        <dbReference type="SAM" id="MobiDB-lite"/>
    </source>
</evidence>
<feature type="compositionally biased region" description="Polar residues" evidence="1">
    <location>
        <begin position="110"/>
        <end position="128"/>
    </location>
</feature>
<feature type="compositionally biased region" description="Polar residues" evidence="1">
    <location>
        <begin position="53"/>
        <end position="70"/>
    </location>
</feature>
<sequence length="883" mass="98833">MEGDVDGDDVLSSSSASVSDSMSASSIATTSTVKQSSPPQLSPSPLAKKANESRSQGQSSYTTTKLGGNEQTRRSHAMRTSLFATTACRPDDTASLDFTQKSLFKRPTTLPASTRHVGTTSTPSSGQPASLLKRTMVSGPVDLTHSHAWSRQTRASFQQSVCAPSRPSTRKYARVRYDKSMTFARTDCLVDAGLSMGRSFRVGWGPGGLLVHGGQLVSMTSNETKRVDKDASMDAPGIIRLEHVPLVKGDKALEQKRHRLTLDIQRQHTRISIDEHGCPVAYLEKDLLFDVFTKHIRYAVTGLDTSVITKQEQLIWTLGQVLFDPIDLGDGTTAAANADSISSKQPYQNRIYQLKRKKALIHWLETAVESTTLAHVQRHLVEGNDTGAIFAFLTGLQVDKACELAIQQRDYRLATLLPQLGGDADFRADMDEQLKRWRDYDFEGKMSLDHRRIYELLRGNVGISAPSETEPVQEGEMGATRVQPRRAPPLNIVEGLDWRRVFGMHLIYDIYDDMPIVDAVMRYDAACAGQHNNGDGSGTRLAIDRTSVFYVAEPLPWYRSVTSIAPQQHVLAPSQKDILYHLLKIYVDPAYALEDALLPASYSPALADYRLSWQLHCVLTHVHELRDFVDRHDSGASLTANQLCQSLALQLEQLDLWEWSIYVLLFITDDYSRAKALYDMLARHVTLTANCSATVPLSQQEQFVVEQLHIPKAWVYRAKALRAKQQHDHLAEVNCWIEANEHRLAHQLTVQHLAPSYIIQGDHTALQELLLRMDQEQIENWSQGGGIYMTYIDEIYAMPKLLVALRRSDAQNTPMNNDDDVAVEVERARHRLTALLHELSRLPKTTRELNVAITEMISRISGFIQRLPASSMQCNAAWHSSRG</sequence>
<evidence type="ECO:0000313" key="3">
    <source>
        <dbReference type="EMBL" id="RKP25440.1"/>
    </source>
</evidence>
<evidence type="ECO:0000313" key="4">
    <source>
        <dbReference type="Proteomes" id="UP000278143"/>
    </source>
</evidence>
<dbReference type="OrthoDB" id="3797628at2759"/>
<dbReference type="EMBL" id="KZ989747">
    <property type="protein sequence ID" value="RKP25440.1"/>
    <property type="molecule type" value="Genomic_DNA"/>
</dbReference>
<dbReference type="Pfam" id="PF12110">
    <property type="entry name" value="Nup96"/>
    <property type="match status" value="1"/>
</dbReference>
<dbReference type="Proteomes" id="UP000278143">
    <property type="component" value="Unassembled WGS sequence"/>
</dbReference>
<feature type="domain" description="Nuclear pore complex protein NUP96 C-terminal" evidence="2">
    <location>
        <begin position="388"/>
        <end position="722"/>
    </location>
</feature>
<keyword evidence="4" id="KW-1185">Reference proteome</keyword>
<dbReference type="AlphaFoldDB" id="A0A4P9Z1Y2"/>
<protein>
    <submittedName>
        <fullName evidence="3">Nuclear protein 96-domain-containing protein</fullName>
    </submittedName>
</protein>
<feature type="compositionally biased region" description="Low complexity" evidence="1">
    <location>
        <begin position="10"/>
        <end position="46"/>
    </location>
</feature>
<evidence type="ECO:0000259" key="2">
    <source>
        <dbReference type="Pfam" id="PF12110"/>
    </source>
</evidence>
<organism evidence="3 4">
    <name type="scientific">Syncephalis pseudoplumigaleata</name>
    <dbReference type="NCBI Taxonomy" id="1712513"/>
    <lineage>
        <taxon>Eukaryota</taxon>
        <taxon>Fungi</taxon>
        <taxon>Fungi incertae sedis</taxon>
        <taxon>Zoopagomycota</taxon>
        <taxon>Zoopagomycotina</taxon>
        <taxon>Zoopagomycetes</taxon>
        <taxon>Zoopagales</taxon>
        <taxon>Piptocephalidaceae</taxon>
        <taxon>Syncephalis</taxon>
    </lineage>
</organism>
<dbReference type="InterPro" id="IPR021967">
    <property type="entry name" value="Nup98_C"/>
</dbReference>
<feature type="region of interest" description="Disordered" evidence="1">
    <location>
        <begin position="1"/>
        <end position="76"/>
    </location>
</feature>